<reference evidence="1" key="2">
    <citation type="submission" date="2020-10" db="EMBL/GenBank/DDBJ databases">
        <authorList>
            <person name="Scholz U."/>
            <person name="Mascher M."/>
            <person name="Fiebig A."/>
        </authorList>
    </citation>
    <scope>NUCLEOTIDE SEQUENCE [LARGE SCALE GENOMIC DNA]</scope>
    <source>
        <strain evidence="1">cv. Morex</strain>
    </source>
</reference>
<dbReference type="Gramene" id="HORVU.MOREX.r2.3HG0221100.1">
    <property type="protein sequence ID" value="HORVU.MOREX.r2.3HG0221100.1.CDS.1"/>
    <property type="gene ID" value="HORVU.MOREX.r2.3HG0221100"/>
</dbReference>
<dbReference type="SMR" id="A0A8I7B5C1"/>
<reference evidence="1" key="3">
    <citation type="submission" date="2022-01" db="UniProtKB">
        <authorList>
            <consortium name="EnsemblPlants"/>
        </authorList>
    </citation>
    <scope>IDENTIFICATION</scope>
    <source>
        <strain evidence="1">subsp. vulgare</strain>
    </source>
</reference>
<dbReference type="PROSITE" id="PS51257">
    <property type="entry name" value="PROKAR_LIPOPROTEIN"/>
    <property type="match status" value="1"/>
</dbReference>
<protein>
    <submittedName>
        <fullName evidence="1">Uncharacterized protein</fullName>
    </submittedName>
</protein>
<sequence length="89" mass="10243">MQYGQSRMNEYLALHNTVVACSAQTPISKQEKIKSHQCVNVVQHYKLDHTVSVQWPEIDTLINKTQKIVKEHAATKFQVVATLTKLFYI</sequence>
<dbReference type="EnsemblPlants" id="HORVU.MOREX.r3.3HG0266660.1">
    <property type="protein sequence ID" value="HORVU.MOREX.r3.3HG0266660.1.CDS1"/>
    <property type="gene ID" value="HORVU.MOREX.r3.3HG0266660"/>
</dbReference>
<dbReference type="AlphaFoldDB" id="A0A8I7B5C1"/>
<evidence type="ECO:0000313" key="2">
    <source>
        <dbReference type="Proteomes" id="UP000011116"/>
    </source>
</evidence>
<proteinExistence type="predicted"/>
<dbReference type="Gramene" id="HORVU.MOREX.r3.3HG0266660.1">
    <property type="protein sequence ID" value="HORVU.MOREX.r3.3HG0266660.1.CDS1"/>
    <property type="gene ID" value="HORVU.MOREX.r3.3HG0266660"/>
</dbReference>
<reference evidence="2" key="1">
    <citation type="journal article" date="2012" name="Nature">
        <title>A physical, genetic and functional sequence assembly of the barley genome.</title>
        <authorList>
            <consortium name="The International Barley Genome Sequencing Consortium"/>
            <person name="Mayer K.F."/>
            <person name="Waugh R."/>
            <person name="Brown J.W."/>
            <person name="Schulman A."/>
            <person name="Langridge P."/>
            <person name="Platzer M."/>
            <person name="Fincher G.B."/>
            <person name="Muehlbauer G.J."/>
            <person name="Sato K."/>
            <person name="Close T.J."/>
            <person name="Wise R.P."/>
            <person name="Stein N."/>
        </authorList>
    </citation>
    <scope>NUCLEOTIDE SEQUENCE [LARGE SCALE GENOMIC DNA]</scope>
    <source>
        <strain evidence="2">cv. Morex</strain>
    </source>
</reference>
<name>A0A8I7B5C1_HORVV</name>
<organism evidence="1 2">
    <name type="scientific">Hordeum vulgare subsp. vulgare</name>
    <name type="common">Domesticated barley</name>
    <dbReference type="NCBI Taxonomy" id="112509"/>
    <lineage>
        <taxon>Eukaryota</taxon>
        <taxon>Viridiplantae</taxon>
        <taxon>Streptophyta</taxon>
        <taxon>Embryophyta</taxon>
        <taxon>Tracheophyta</taxon>
        <taxon>Spermatophyta</taxon>
        <taxon>Magnoliopsida</taxon>
        <taxon>Liliopsida</taxon>
        <taxon>Poales</taxon>
        <taxon>Poaceae</taxon>
        <taxon>BOP clade</taxon>
        <taxon>Pooideae</taxon>
        <taxon>Triticodae</taxon>
        <taxon>Triticeae</taxon>
        <taxon>Hordeinae</taxon>
        <taxon>Hordeum</taxon>
    </lineage>
</organism>
<keyword evidence="2" id="KW-1185">Reference proteome</keyword>
<evidence type="ECO:0000313" key="1">
    <source>
        <dbReference type="EnsemblPlants" id="HORVU.MOREX.r3.3HG0266660.1.CDS1"/>
    </source>
</evidence>
<dbReference type="Proteomes" id="UP000011116">
    <property type="component" value="Chromosome 3H"/>
</dbReference>
<accession>A0A8I7B5C1</accession>